<dbReference type="EMBL" id="JAQQWI010000018">
    <property type="protein sequence ID" value="KAK8002123.1"/>
    <property type="molecule type" value="Genomic_DNA"/>
</dbReference>
<reference evidence="2 3" key="1">
    <citation type="submission" date="2023-01" db="EMBL/GenBank/DDBJ databases">
        <title>Analysis of 21 Apiospora genomes using comparative genomics revels a genus with tremendous synthesis potential of carbohydrate active enzymes and secondary metabolites.</title>
        <authorList>
            <person name="Sorensen T."/>
        </authorList>
    </citation>
    <scope>NUCLEOTIDE SEQUENCE [LARGE SCALE GENOMIC DNA]</scope>
    <source>
        <strain evidence="2 3">CBS 20057</strain>
    </source>
</reference>
<keyword evidence="1" id="KW-0732">Signal</keyword>
<proteinExistence type="predicted"/>
<evidence type="ECO:0000256" key="1">
    <source>
        <dbReference type="SAM" id="SignalP"/>
    </source>
</evidence>
<organism evidence="2 3">
    <name type="scientific">Apiospora marii</name>
    <dbReference type="NCBI Taxonomy" id="335849"/>
    <lineage>
        <taxon>Eukaryota</taxon>
        <taxon>Fungi</taxon>
        <taxon>Dikarya</taxon>
        <taxon>Ascomycota</taxon>
        <taxon>Pezizomycotina</taxon>
        <taxon>Sordariomycetes</taxon>
        <taxon>Xylariomycetidae</taxon>
        <taxon>Amphisphaeriales</taxon>
        <taxon>Apiosporaceae</taxon>
        <taxon>Apiospora</taxon>
    </lineage>
</organism>
<name>A0ABR1R8R2_9PEZI</name>
<gene>
    <name evidence="2" type="ORF">PG991_014345</name>
</gene>
<dbReference type="Pfam" id="PF19535">
    <property type="entry name" value="DUF6060"/>
    <property type="match status" value="1"/>
</dbReference>
<accession>A0ABR1R8R2</accession>
<evidence type="ECO:0000313" key="3">
    <source>
        <dbReference type="Proteomes" id="UP001396898"/>
    </source>
</evidence>
<dbReference type="Proteomes" id="UP001396898">
    <property type="component" value="Unassembled WGS sequence"/>
</dbReference>
<dbReference type="InterPro" id="IPR045702">
    <property type="entry name" value="DUF6060"/>
</dbReference>
<evidence type="ECO:0000313" key="2">
    <source>
        <dbReference type="EMBL" id="KAK8002123.1"/>
    </source>
</evidence>
<feature type="chain" id="PRO_5046616665" evidence="1">
    <location>
        <begin position="23"/>
        <end position="358"/>
    </location>
</feature>
<comment type="caution">
    <text evidence="2">The sequence shown here is derived from an EMBL/GenBank/DDBJ whole genome shotgun (WGS) entry which is preliminary data.</text>
</comment>
<protein>
    <submittedName>
        <fullName evidence="2">Uncharacterized protein</fullName>
    </submittedName>
</protein>
<keyword evidence="3" id="KW-1185">Reference proteome</keyword>
<feature type="signal peptide" evidence="1">
    <location>
        <begin position="1"/>
        <end position="22"/>
    </location>
</feature>
<sequence length="358" mass="38884">MYQKPSLLTLATGCLLAGGAAAQEFKDINMFSSPGCGGDPNDLDTLTHELSFSPRTGGPYDNAQWSNCYQSTMKLGGWPRTDEGKYAMYVDTSDLAGNCILHFYATHPGTGFACQNKVKSLSKTVNTCPMIPLGEGFGYAMCCGTLDGCIDTDIIYDGQKRRDVLPSAPSVPDMAAIKRAPLLSRAFNSTTTTTTNNSTSPVHTSNKSLGSCKFVKDAGSEIVFGRQMRMSEVLPCPVGQTTCGVDYSYTVGTEITDSVNVQVTVGVEFFEMVTDEVSAGYEHSKTRQQSFTSTTHLGATPGHQGYVTWRPKYICAKGHTEGDCSHEKIERLQGRNWCIPKTLPNGHFDGNWEVVEMD</sequence>